<organism evidence="1 2">
    <name type="scientific">Gilvimarinus xylanilyticus</name>
    <dbReference type="NCBI Taxonomy" id="2944139"/>
    <lineage>
        <taxon>Bacteria</taxon>
        <taxon>Pseudomonadati</taxon>
        <taxon>Pseudomonadota</taxon>
        <taxon>Gammaproteobacteria</taxon>
        <taxon>Cellvibrionales</taxon>
        <taxon>Cellvibrionaceae</taxon>
        <taxon>Gilvimarinus</taxon>
    </lineage>
</organism>
<dbReference type="InterPro" id="IPR021856">
    <property type="entry name" value="DUF3465"/>
</dbReference>
<proteinExistence type="predicted"/>
<dbReference type="Proteomes" id="UP001139319">
    <property type="component" value="Unassembled WGS sequence"/>
</dbReference>
<dbReference type="EMBL" id="JAMFTH010000005">
    <property type="protein sequence ID" value="MCP8900522.1"/>
    <property type="molecule type" value="Genomic_DNA"/>
</dbReference>
<reference evidence="1" key="1">
    <citation type="submission" date="2022-05" db="EMBL/GenBank/DDBJ databases">
        <authorList>
            <person name="Sun H.-N."/>
        </authorList>
    </citation>
    <scope>NUCLEOTIDE SEQUENCE</scope>
    <source>
        <strain evidence="1">HB14</strain>
    </source>
</reference>
<sequence length="136" mass="15528">MKIHPVPIALFLQILFLLGCHQEGDTTDSDFLHLFKSQQSDIQVSGSGKVIRILPDDLKGSRHQRFIIQAQPSLTLLIVHNIDIAPRINGIKTGDQITFAGEYIWNDKGGLIHWTHRDPNGRHPHGWIIHQAQKYW</sequence>
<comment type="caution">
    <text evidence="1">The sequence shown here is derived from an EMBL/GenBank/DDBJ whole genome shotgun (WGS) entry which is preliminary data.</text>
</comment>
<dbReference type="RefSeq" id="WP_253968809.1">
    <property type="nucleotide sequence ID" value="NZ_JAMFTH010000005.1"/>
</dbReference>
<dbReference type="AlphaFoldDB" id="A0A9X2KUS8"/>
<protein>
    <submittedName>
        <fullName evidence="1">DUF3465 domain-containing protein</fullName>
    </submittedName>
</protein>
<reference evidence="1" key="2">
    <citation type="submission" date="2023-01" db="EMBL/GenBank/DDBJ databases">
        <title>Gilvimarinus xylanilyticus HB14 isolated from Caulerpa lentillifera aquaculture base in Hainan, China.</title>
        <authorList>
            <person name="Zhang Y.-J."/>
        </authorList>
    </citation>
    <scope>NUCLEOTIDE SEQUENCE</scope>
    <source>
        <strain evidence="1">HB14</strain>
    </source>
</reference>
<gene>
    <name evidence="1" type="ORF">M6D89_14540</name>
</gene>
<name>A0A9X2KUS8_9GAMM</name>
<dbReference type="PROSITE" id="PS51257">
    <property type="entry name" value="PROKAR_LIPOPROTEIN"/>
    <property type="match status" value="1"/>
</dbReference>
<keyword evidence="2" id="KW-1185">Reference proteome</keyword>
<evidence type="ECO:0000313" key="1">
    <source>
        <dbReference type="EMBL" id="MCP8900522.1"/>
    </source>
</evidence>
<accession>A0A9X2KUS8</accession>
<evidence type="ECO:0000313" key="2">
    <source>
        <dbReference type="Proteomes" id="UP001139319"/>
    </source>
</evidence>
<dbReference type="Pfam" id="PF11948">
    <property type="entry name" value="DUF3465"/>
    <property type="match status" value="1"/>
</dbReference>